<organism evidence="2 3">
    <name type="scientific">Plasmodium ovale wallikeri</name>
    <dbReference type="NCBI Taxonomy" id="864142"/>
    <lineage>
        <taxon>Eukaryota</taxon>
        <taxon>Sar</taxon>
        <taxon>Alveolata</taxon>
        <taxon>Apicomplexa</taxon>
        <taxon>Aconoidasida</taxon>
        <taxon>Haemosporida</taxon>
        <taxon>Plasmodiidae</taxon>
        <taxon>Plasmodium</taxon>
        <taxon>Plasmodium (Plasmodium)</taxon>
    </lineage>
</organism>
<accession>A0A1A8YJD3</accession>
<dbReference type="Proteomes" id="UP000078550">
    <property type="component" value="Unassembled WGS sequence"/>
</dbReference>
<reference evidence="2" key="2">
    <citation type="submission" date="2016-05" db="EMBL/GenBank/DDBJ databases">
        <authorList>
            <person name="Lavstsen T."/>
            <person name="Jespersen J.S."/>
        </authorList>
    </citation>
    <scope>NUCLEOTIDE SEQUENCE [LARGE SCALE GENOMIC DNA]</scope>
</reference>
<evidence type="ECO:0000313" key="1">
    <source>
        <dbReference type="EMBL" id="SBT31050.1"/>
    </source>
</evidence>
<reference evidence="3 4" key="1">
    <citation type="submission" date="2016-05" db="EMBL/GenBank/DDBJ databases">
        <authorList>
            <person name="Naeem Raeece"/>
        </authorList>
    </citation>
    <scope>NUCLEOTIDE SEQUENCE [LARGE SCALE GENOMIC DNA]</scope>
</reference>
<evidence type="ECO:0000313" key="2">
    <source>
        <dbReference type="EMBL" id="SBT31648.1"/>
    </source>
</evidence>
<dbReference type="AlphaFoldDB" id="A0A1A8YJD3"/>
<evidence type="ECO:0000313" key="4">
    <source>
        <dbReference type="Proteomes" id="UP000078555"/>
    </source>
</evidence>
<dbReference type="EMBL" id="FLRE01000022">
    <property type="protein sequence ID" value="SBT31648.1"/>
    <property type="molecule type" value="Genomic_DNA"/>
</dbReference>
<evidence type="ECO:0000313" key="3">
    <source>
        <dbReference type="Proteomes" id="UP000078550"/>
    </source>
</evidence>
<sequence>MEEGGECFSLSSTSVCNHTHAPHSNSPKLTLLTYFLMHIFHFVYTEYRAFLLFDDKHDNVIGGGGRTQQSCKPVHMRMRMPAHTPKHTDMKLYAQEGGKKTI</sequence>
<proteinExistence type="predicted"/>
<dbReference type="Proteomes" id="UP000078555">
    <property type="component" value="Unassembled WGS sequence"/>
</dbReference>
<protein>
    <submittedName>
        <fullName evidence="2">Uncharacterized protein</fullName>
    </submittedName>
</protein>
<name>A0A1A8YJD3_PLAOA</name>
<keyword evidence="4" id="KW-1185">Reference proteome</keyword>
<gene>
    <name evidence="1" type="ORF">POVWA1_005160</name>
    <name evidence="2" type="ORF">POVWA2_005240</name>
</gene>
<dbReference type="EMBL" id="FLRD01000011">
    <property type="protein sequence ID" value="SBT31050.1"/>
    <property type="molecule type" value="Genomic_DNA"/>
</dbReference>